<dbReference type="Proteomes" id="UP000231426">
    <property type="component" value="Unassembled WGS sequence"/>
</dbReference>
<dbReference type="AlphaFoldDB" id="A0A2M6W620"/>
<comment type="caution">
    <text evidence="1">The sequence shown here is derived from an EMBL/GenBank/DDBJ whole genome shotgun (WGS) entry which is preliminary data.</text>
</comment>
<organism evidence="1 2">
    <name type="scientific">Candidatus Magasanikbacteria bacterium CG10_big_fil_rev_8_21_14_0_10_36_32</name>
    <dbReference type="NCBI Taxonomy" id="1974646"/>
    <lineage>
        <taxon>Bacteria</taxon>
        <taxon>Candidatus Magasanikiibacteriota</taxon>
    </lineage>
</organism>
<protein>
    <submittedName>
        <fullName evidence="1">Uncharacterized protein</fullName>
    </submittedName>
</protein>
<reference evidence="2" key="1">
    <citation type="submission" date="2017-09" db="EMBL/GenBank/DDBJ databases">
        <title>Depth-based differentiation of microbial function through sediment-hosted aquifers and enrichment of novel symbionts in the deep terrestrial subsurface.</title>
        <authorList>
            <person name="Probst A.J."/>
            <person name="Ladd B."/>
            <person name="Jarett J.K."/>
            <person name="Geller-Mcgrath D.E."/>
            <person name="Sieber C.M.K."/>
            <person name="Emerson J.B."/>
            <person name="Anantharaman K."/>
            <person name="Thomas B.C."/>
            <person name="Malmstrom R."/>
            <person name="Stieglmeier M."/>
            <person name="Klingl A."/>
            <person name="Woyke T."/>
            <person name="Ryan C.M."/>
            <person name="Banfield J.F."/>
        </authorList>
    </citation>
    <scope>NUCLEOTIDE SEQUENCE [LARGE SCALE GENOMIC DNA]</scope>
</reference>
<evidence type="ECO:0000313" key="2">
    <source>
        <dbReference type="Proteomes" id="UP000231426"/>
    </source>
</evidence>
<proteinExistence type="predicted"/>
<accession>A0A2M6W620</accession>
<gene>
    <name evidence="1" type="ORF">COU29_03210</name>
</gene>
<sequence length="149" mass="17566">MPEQIADLAQRIEVIKSERNPLNKYREYIKLIQSELSEEDSTLVTINPDELTQTELDIWNEFFNLIGKIDKNAFENRRDELIVEADVLLNKVNADGVNKSFVEWMRNRLTILVSALPIKNFTWDNENGRGFGQLLEKQKERLFYNDFKN</sequence>
<name>A0A2M6W620_9BACT</name>
<evidence type="ECO:0000313" key="1">
    <source>
        <dbReference type="EMBL" id="PIT88249.1"/>
    </source>
</evidence>
<dbReference type="EMBL" id="PFBV01000004">
    <property type="protein sequence ID" value="PIT88249.1"/>
    <property type="molecule type" value="Genomic_DNA"/>
</dbReference>